<organism evidence="3 4">
    <name type="scientific">Blautia liquoris</name>
    <dbReference type="NCBI Taxonomy" id="2779518"/>
    <lineage>
        <taxon>Bacteria</taxon>
        <taxon>Bacillati</taxon>
        <taxon>Bacillota</taxon>
        <taxon>Clostridia</taxon>
        <taxon>Lachnospirales</taxon>
        <taxon>Lachnospiraceae</taxon>
        <taxon>Blautia</taxon>
    </lineage>
</organism>
<dbReference type="RefSeq" id="WP_193735806.1">
    <property type="nucleotide sequence ID" value="NZ_CP063304.1"/>
</dbReference>
<keyword evidence="1" id="KW-0812">Transmembrane</keyword>
<evidence type="ECO:0000313" key="4">
    <source>
        <dbReference type="Proteomes" id="UP000593601"/>
    </source>
</evidence>
<feature type="transmembrane region" description="Helical" evidence="1">
    <location>
        <begin position="247"/>
        <end position="268"/>
    </location>
</feature>
<keyword evidence="1" id="KW-0472">Membrane</keyword>
<dbReference type="InterPro" id="IPR000253">
    <property type="entry name" value="FHA_dom"/>
</dbReference>
<gene>
    <name evidence="3" type="ORF">INP51_00430</name>
</gene>
<evidence type="ECO:0000259" key="2">
    <source>
        <dbReference type="PROSITE" id="PS50006"/>
    </source>
</evidence>
<dbReference type="AlphaFoldDB" id="A0A7M2RGN1"/>
<dbReference type="CDD" id="cd00060">
    <property type="entry name" value="FHA"/>
    <property type="match status" value="1"/>
</dbReference>
<feature type="domain" description="FHA" evidence="2">
    <location>
        <begin position="345"/>
        <end position="395"/>
    </location>
</feature>
<dbReference type="Gene3D" id="2.60.200.20">
    <property type="match status" value="1"/>
</dbReference>
<protein>
    <submittedName>
        <fullName evidence="3">FHA domain-containing protein</fullName>
    </submittedName>
</protein>
<dbReference type="InterPro" id="IPR008984">
    <property type="entry name" value="SMAD_FHA_dom_sf"/>
</dbReference>
<keyword evidence="1" id="KW-1133">Transmembrane helix</keyword>
<dbReference type="PANTHER" id="PTHR23308">
    <property type="entry name" value="NUCLEAR INHIBITOR OF PROTEIN PHOSPHATASE-1"/>
    <property type="match status" value="1"/>
</dbReference>
<dbReference type="Pfam" id="PF19909">
    <property type="entry name" value="DUF6382"/>
    <property type="match status" value="1"/>
</dbReference>
<dbReference type="InterPro" id="IPR045962">
    <property type="entry name" value="DUF6382"/>
</dbReference>
<dbReference type="KEGG" id="bliq:INP51_00430"/>
<dbReference type="SUPFAM" id="SSF49879">
    <property type="entry name" value="SMAD/FHA domain"/>
    <property type="match status" value="1"/>
</dbReference>
<sequence length="420" mass="47140">MNIEYKRDLNHNYVILESPGTVDTSTYQVRMILSNDIGGLLHCSIRGVDGHTLYCYDITSMQSLKNVYECKNVQADFLIHLYEQILQVLELMEQFLLNFKDLILLPELIYITPEDDINLCFLPGYDNDIQKELRKLMEYLLPKIDHKDQKAVTAGYGLYRVITEEHCDIAELRSALHLQKNSIAPPEALSNDPVDQEPENLEREKILDDFFSSSDEEEDNSDEKALGVGIGLVLTISIILYKIFSLPLWICILILCLTGGGAVAAYYAESKKRNKGNASSYPLSQKEGPFSFVYSEINSKEEDKDLPPLYGKTELLGNAQPHISPQLIPLSTHTADPIPLNKELVLIGKLSQAVDGIIDSPAVSRIHAKIKKSETGYYIGDLNSRNGTFVNGRPIAGEDEIKLTSGDEVTFADITYRIVF</sequence>
<reference evidence="3 4" key="1">
    <citation type="submission" date="2020-10" db="EMBL/GenBank/DDBJ databases">
        <title>Blautia liquoris sp.nov., isolated from the mud in a fermentation cellar used for the production of Chinese strong-flavoured liquor.</title>
        <authorList>
            <person name="Lu L."/>
        </authorList>
    </citation>
    <scope>NUCLEOTIDE SEQUENCE [LARGE SCALE GENOMIC DNA]</scope>
    <source>
        <strain evidence="3 4">LZLJ-3</strain>
    </source>
</reference>
<dbReference type="EMBL" id="CP063304">
    <property type="protein sequence ID" value="QOV19486.1"/>
    <property type="molecule type" value="Genomic_DNA"/>
</dbReference>
<evidence type="ECO:0000313" key="3">
    <source>
        <dbReference type="EMBL" id="QOV19486.1"/>
    </source>
</evidence>
<dbReference type="Pfam" id="PF00498">
    <property type="entry name" value="FHA"/>
    <property type="match status" value="1"/>
</dbReference>
<evidence type="ECO:0000256" key="1">
    <source>
        <dbReference type="SAM" id="Phobius"/>
    </source>
</evidence>
<accession>A0A7M2RGN1</accession>
<keyword evidence="4" id="KW-1185">Reference proteome</keyword>
<proteinExistence type="predicted"/>
<dbReference type="Proteomes" id="UP000593601">
    <property type="component" value="Chromosome"/>
</dbReference>
<name>A0A7M2RGN1_9FIRM</name>
<dbReference type="InterPro" id="IPR050923">
    <property type="entry name" value="Cell_Proc_Reg/RNA_Proc"/>
</dbReference>
<dbReference type="PROSITE" id="PS50006">
    <property type="entry name" value="FHA_DOMAIN"/>
    <property type="match status" value="1"/>
</dbReference>
<dbReference type="SMART" id="SM00240">
    <property type="entry name" value="FHA"/>
    <property type="match status" value="1"/>
</dbReference>